<accession>A0A1L7NNZ0</accession>
<keyword evidence="1" id="KW-0812">Transmembrane</keyword>
<evidence type="ECO:0000313" key="3">
    <source>
        <dbReference type="Proteomes" id="UP000218731"/>
    </source>
</evidence>
<proteinExistence type="predicted"/>
<dbReference type="AlphaFoldDB" id="A0A1L7NNZ0"/>
<feature type="transmembrane region" description="Helical" evidence="1">
    <location>
        <begin position="75"/>
        <end position="93"/>
    </location>
</feature>
<dbReference type="Proteomes" id="UP000218731">
    <property type="component" value="Plasmid pKF715B"/>
</dbReference>
<evidence type="ECO:0000313" key="2">
    <source>
        <dbReference type="EMBL" id="BAW27147.1"/>
    </source>
</evidence>
<evidence type="ECO:0000256" key="1">
    <source>
        <dbReference type="SAM" id="Phobius"/>
    </source>
</evidence>
<reference evidence="2 3" key="1">
    <citation type="submission" date="2015-11" db="EMBL/GenBank/DDBJ databases">
        <title>Complete genome sequencing of a biphenyl-degrading bacterium, Pseudomonas putida KF715 (=NBRC110667).</title>
        <authorList>
            <person name="Suenaga H."/>
            <person name="Fujihara N."/>
            <person name="Watanabe T."/>
            <person name="Hirose J."/>
            <person name="Kimura N."/>
            <person name="Yamazoe A."/>
            <person name="Hosoyama A."/>
            <person name="Shimodaira J."/>
            <person name="Furukawa K."/>
        </authorList>
    </citation>
    <scope>NUCLEOTIDE SEQUENCE [LARGE SCALE GENOMIC DNA]</scope>
    <source>
        <strain evidence="2 3">KF715</strain>
        <plasmid evidence="3">Plasmid pkf715b dna</plasmid>
    </source>
</reference>
<gene>
    <name evidence="2" type="ORF">KF715C_pB410</name>
</gene>
<dbReference type="EMBL" id="AP015031">
    <property type="protein sequence ID" value="BAW27147.1"/>
    <property type="molecule type" value="Genomic_DNA"/>
</dbReference>
<keyword evidence="1" id="KW-1133">Transmembrane helix</keyword>
<organism evidence="2 3">
    <name type="scientific">Pseudomonas putida</name>
    <name type="common">Arthrobacter siderocapsulatus</name>
    <dbReference type="NCBI Taxonomy" id="303"/>
    <lineage>
        <taxon>Bacteria</taxon>
        <taxon>Pseudomonadati</taxon>
        <taxon>Pseudomonadota</taxon>
        <taxon>Gammaproteobacteria</taxon>
        <taxon>Pseudomonadales</taxon>
        <taxon>Pseudomonadaceae</taxon>
        <taxon>Pseudomonas</taxon>
    </lineage>
</organism>
<geneLocation type="plasmid" evidence="3">
    <name>pkf715b dna</name>
</geneLocation>
<keyword evidence="1" id="KW-0472">Membrane</keyword>
<feature type="transmembrane region" description="Helical" evidence="1">
    <location>
        <begin position="98"/>
        <end position="115"/>
    </location>
</feature>
<name>A0A1L7NNZ0_PSEPU</name>
<keyword evidence="2" id="KW-0614">Plasmid</keyword>
<protein>
    <submittedName>
        <fullName evidence="2">Uncharacterized protein</fullName>
    </submittedName>
</protein>
<sequence>MPGKLQLAAAARQVDRSILSIRHEDETCKRSAASKLWPKTGAENAEEEPIIALAKHGQVERGIGMAVIDFFVDRVWAIAAFAVALGLMLDLILFHKKLNATLLLPMAVGVMWLWGDSAQMVQKWKNEATIGTYVEATR</sequence>